<gene>
    <name evidence="1" type="ORF">ATN84_20150</name>
</gene>
<accession>A0A135HPE4</accession>
<organism evidence="1 2">
    <name type="scientific">Paramesorhizobium deserti</name>
    <dbReference type="NCBI Taxonomy" id="1494590"/>
    <lineage>
        <taxon>Bacteria</taxon>
        <taxon>Pseudomonadati</taxon>
        <taxon>Pseudomonadota</taxon>
        <taxon>Alphaproteobacteria</taxon>
        <taxon>Hyphomicrobiales</taxon>
        <taxon>Phyllobacteriaceae</taxon>
        <taxon>Paramesorhizobium</taxon>
    </lineage>
</organism>
<comment type="caution">
    <text evidence="1">The sequence shown here is derived from an EMBL/GenBank/DDBJ whole genome shotgun (WGS) entry which is preliminary data.</text>
</comment>
<dbReference type="Pfam" id="PF05721">
    <property type="entry name" value="PhyH"/>
    <property type="match status" value="1"/>
</dbReference>
<name>A0A135HPE4_9HYPH</name>
<evidence type="ECO:0000313" key="1">
    <source>
        <dbReference type="EMBL" id="KXF75006.1"/>
    </source>
</evidence>
<proteinExistence type="predicted"/>
<evidence type="ECO:0008006" key="3">
    <source>
        <dbReference type="Google" id="ProtNLM"/>
    </source>
</evidence>
<dbReference type="Proteomes" id="UP000070107">
    <property type="component" value="Unassembled WGS sequence"/>
</dbReference>
<dbReference type="EMBL" id="LNTU01000039">
    <property type="protein sequence ID" value="KXF75006.1"/>
    <property type="molecule type" value="Genomic_DNA"/>
</dbReference>
<dbReference type="SUPFAM" id="SSF51197">
    <property type="entry name" value="Clavaminate synthase-like"/>
    <property type="match status" value="1"/>
</dbReference>
<sequence length="246" mass="28132">MSVVDEPDALRGISMREFVAKFQTDGFVIVKLQSLIQQTTVLREQFEASFQRRFTDDVNRNRNLLKRFAELPGTARLFLHPDIEIMVRELGVVEPVFCGPIVTHYTSHDVTGNSFGLPFHQDWPSMGSSRNSMVVWFSLTDAGADSHSLVVLPGRHMEGLLPGRHTERGYVLDPIDKVGEILQIRAGEMLIMSAFLPHKTFVNPHYEGWKMSLSRRFDDLSNREWADRGFANAYGTSVDRELYRSW</sequence>
<evidence type="ECO:0000313" key="2">
    <source>
        <dbReference type="Proteomes" id="UP000070107"/>
    </source>
</evidence>
<reference evidence="1 2" key="1">
    <citation type="submission" date="2015-11" db="EMBL/GenBank/DDBJ databases">
        <title>Draft genome sequence of Paramesorhizobium deserti A-3-E, a strain highly resistant to diverse beta-lactam antibiotics.</title>
        <authorList>
            <person name="Lv R."/>
            <person name="Yang X."/>
            <person name="Fang N."/>
            <person name="Guo J."/>
            <person name="Luo X."/>
            <person name="Peng F."/>
            <person name="Yang R."/>
            <person name="Cui Y."/>
            <person name="Fang C."/>
            <person name="Song Y."/>
        </authorList>
    </citation>
    <scope>NUCLEOTIDE SEQUENCE [LARGE SCALE GENOMIC DNA]</scope>
    <source>
        <strain evidence="1 2">A-3-E</strain>
    </source>
</reference>
<dbReference type="Gene3D" id="2.60.120.620">
    <property type="entry name" value="q2cbj1_9rhob like domain"/>
    <property type="match status" value="1"/>
</dbReference>
<keyword evidence="2" id="KW-1185">Reference proteome</keyword>
<dbReference type="STRING" id="1494590.ATN84_20150"/>
<dbReference type="GO" id="GO:0016706">
    <property type="term" value="F:2-oxoglutarate-dependent dioxygenase activity"/>
    <property type="evidence" value="ECO:0007669"/>
    <property type="project" value="UniProtKB-ARBA"/>
</dbReference>
<dbReference type="OrthoDB" id="2560571at2"/>
<protein>
    <recommendedName>
        <fullName evidence="3">Phytanoyl-CoA dioxygenase</fullName>
    </recommendedName>
</protein>
<dbReference type="InterPro" id="IPR008775">
    <property type="entry name" value="Phytyl_CoA_dOase-like"/>
</dbReference>
<dbReference type="AlphaFoldDB" id="A0A135HPE4"/>